<keyword evidence="4" id="KW-1185">Reference proteome</keyword>
<protein>
    <submittedName>
        <fullName evidence="3">Amidohydrolase</fullName>
    </submittedName>
</protein>
<dbReference type="InterPro" id="IPR032466">
    <property type="entry name" value="Metal_Hydrolase"/>
</dbReference>
<dbReference type="OrthoDB" id="8673173at2"/>
<accession>A0A101T0B0</accession>
<dbReference type="InterPro" id="IPR032465">
    <property type="entry name" value="ACMSD"/>
</dbReference>
<name>A0A101T0B0_9ACTN</name>
<dbReference type="STRING" id="1943.AQJ64_17340"/>
<dbReference type="InterPro" id="IPR006680">
    <property type="entry name" value="Amidohydro-rel"/>
</dbReference>
<reference evidence="3 4" key="1">
    <citation type="submission" date="2015-10" db="EMBL/GenBank/DDBJ databases">
        <title>Draft genome sequence of Streptomyces griseoruber DSM 40281, type strain for the species Streptomyces griseoruber.</title>
        <authorList>
            <person name="Ruckert C."/>
            <person name="Winkler A."/>
            <person name="Kalinowski J."/>
            <person name="Kampfer P."/>
            <person name="Glaeser S."/>
        </authorList>
    </citation>
    <scope>NUCLEOTIDE SEQUENCE [LARGE SCALE GENOMIC DNA]</scope>
    <source>
        <strain evidence="3 4">DSM 40281</strain>
    </source>
</reference>
<keyword evidence="1" id="KW-0456">Lyase</keyword>
<organism evidence="3 4">
    <name type="scientific">Streptomyces griseoruber</name>
    <dbReference type="NCBI Taxonomy" id="1943"/>
    <lineage>
        <taxon>Bacteria</taxon>
        <taxon>Bacillati</taxon>
        <taxon>Actinomycetota</taxon>
        <taxon>Actinomycetes</taxon>
        <taxon>Kitasatosporales</taxon>
        <taxon>Streptomycetaceae</taxon>
        <taxon>Streptomyces</taxon>
    </lineage>
</organism>
<dbReference type="Gene3D" id="3.20.20.140">
    <property type="entry name" value="Metal-dependent hydrolases"/>
    <property type="match status" value="1"/>
</dbReference>
<evidence type="ECO:0000259" key="2">
    <source>
        <dbReference type="Pfam" id="PF04909"/>
    </source>
</evidence>
<evidence type="ECO:0000313" key="4">
    <source>
        <dbReference type="Proteomes" id="UP000052982"/>
    </source>
</evidence>
<dbReference type="PANTHER" id="PTHR21240">
    <property type="entry name" value="2-AMINO-3-CARBOXYLMUCONATE-6-SEMIALDEHYDE DECARBOXYLASE"/>
    <property type="match status" value="1"/>
</dbReference>
<dbReference type="PANTHER" id="PTHR21240:SF30">
    <property type="entry name" value="AMIDOHYDROLASE-RELATED DOMAIN-CONTAINING PROTEIN-RELATED"/>
    <property type="match status" value="1"/>
</dbReference>
<dbReference type="RefSeq" id="WP_055632538.1">
    <property type="nucleotide sequence ID" value="NZ_JBIRRP010000042.1"/>
</dbReference>
<feature type="domain" description="Amidohydrolase-related" evidence="2">
    <location>
        <begin position="46"/>
        <end position="321"/>
    </location>
</feature>
<gene>
    <name evidence="3" type="ORF">AQJ64_17340</name>
</gene>
<dbReference type="AlphaFoldDB" id="A0A101T0B0"/>
<dbReference type="SUPFAM" id="SSF51556">
    <property type="entry name" value="Metallo-dependent hydrolases"/>
    <property type="match status" value="1"/>
</dbReference>
<sequence length="323" mass="35271">MKIIALEEHFLTQALREATADHPISRLYEETIPHFIGPLLDLGDRRLADMDAAGIDVQVLSHTVPGPESLPADAAVRLSVVANDALAQAVAAHPDRFAGFAALPMPDPRAAARELDRAVTDLGFVGAMVNGHVGGRYLDDAFFWPVFEAAQNLGVPIYLHPTRPPEPVFEASYAGFTPVVSEILANAAWGWHIDTGLHVLRLILGGVFDRFPNLQIIIGHMGEALPSMIWRANSVLNPVAGLDRPVVDYFTDNLYVTTSGLFDYAPFAATLHALGTDRILFSVDYPFSGNTAAREFLDRLPLSRPDKEKIAHVNTEKLLRLGK</sequence>
<evidence type="ECO:0000313" key="3">
    <source>
        <dbReference type="EMBL" id="KUN83420.1"/>
    </source>
</evidence>
<dbReference type="Proteomes" id="UP000052982">
    <property type="component" value="Unassembled WGS sequence"/>
</dbReference>
<dbReference type="GO" id="GO:0005829">
    <property type="term" value="C:cytosol"/>
    <property type="evidence" value="ECO:0007669"/>
    <property type="project" value="TreeGrafter"/>
</dbReference>
<dbReference type="EMBL" id="LMWW01000023">
    <property type="protein sequence ID" value="KUN83420.1"/>
    <property type="molecule type" value="Genomic_DNA"/>
</dbReference>
<comment type="caution">
    <text evidence="3">The sequence shown here is derived from an EMBL/GenBank/DDBJ whole genome shotgun (WGS) entry which is preliminary data.</text>
</comment>
<dbReference type="GO" id="GO:0016787">
    <property type="term" value="F:hydrolase activity"/>
    <property type="evidence" value="ECO:0007669"/>
    <property type="project" value="UniProtKB-KW"/>
</dbReference>
<evidence type="ECO:0000256" key="1">
    <source>
        <dbReference type="ARBA" id="ARBA00023239"/>
    </source>
</evidence>
<dbReference type="GO" id="GO:0016831">
    <property type="term" value="F:carboxy-lyase activity"/>
    <property type="evidence" value="ECO:0007669"/>
    <property type="project" value="InterPro"/>
</dbReference>
<dbReference type="GO" id="GO:0019748">
    <property type="term" value="P:secondary metabolic process"/>
    <property type="evidence" value="ECO:0007669"/>
    <property type="project" value="TreeGrafter"/>
</dbReference>
<proteinExistence type="predicted"/>
<keyword evidence="3" id="KW-0378">Hydrolase</keyword>
<dbReference type="Pfam" id="PF04909">
    <property type="entry name" value="Amidohydro_2"/>
    <property type="match status" value="1"/>
</dbReference>